<name>A0AAU6W9V1_9MICC</name>
<keyword evidence="3" id="KW-1185">Reference proteome</keyword>
<dbReference type="RefSeq" id="WP_345469467.1">
    <property type="nucleotide sequence ID" value="NZ_CP125942.1"/>
</dbReference>
<dbReference type="InterPro" id="IPR052509">
    <property type="entry name" value="Metal_resp_DNA-bind_regulator"/>
</dbReference>
<proteinExistence type="predicted"/>
<dbReference type="PANTHER" id="PTHR33169">
    <property type="entry name" value="PADR-FAMILY TRANSCRIPTIONAL REGULATOR"/>
    <property type="match status" value="1"/>
</dbReference>
<dbReference type="EMBL" id="CP125942">
    <property type="protein sequence ID" value="XAO44577.1"/>
    <property type="molecule type" value="Genomic_DNA"/>
</dbReference>
<evidence type="ECO:0000313" key="3">
    <source>
        <dbReference type="Proteomes" id="UP001486888"/>
    </source>
</evidence>
<dbReference type="KEGG" id="gey:QMQ05_09325"/>
<dbReference type="Gene3D" id="1.10.10.10">
    <property type="entry name" value="Winged helix-like DNA-binding domain superfamily/Winged helix DNA-binding domain"/>
    <property type="match status" value="1"/>
</dbReference>
<dbReference type="SUPFAM" id="SSF46785">
    <property type="entry name" value="Winged helix' DNA-binding domain"/>
    <property type="match status" value="1"/>
</dbReference>
<dbReference type="InterPro" id="IPR036390">
    <property type="entry name" value="WH_DNA-bd_sf"/>
</dbReference>
<feature type="domain" description="Transcription regulator PadR N-terminal" evidence="1">
    <location>
        <begin position="21"/>
        <end position="92"/>
    </location>
</feature>
<dbReference type="PANTHER" id="PTHR33169:SF14">
    <property type="entry name" value="TRANSCRIPTIONAL REGULATOR RV3488"/>
    <property type="match status" value="1"/>
</dbReference>
<sequence length="116" mass="13104">MLEQREKIATNIRKGVLEYCVLGSLANDDKYGLELAEELTKRHLTAGEGSLYPLLARMKTAGLVETRWEEGGAGRKRKYYSITEHGRVMLKEFRTVWAEITTQVDELLGGQHGQGH</sequence>
<dbReference type="Proteomes" id="UP001486888">
    <property type="component" value="Chromosome"/>
</dbReference>
<reference evidence="2 3" key="1">
    <citation type="submission" date="2023-05" db="EMBL/GenBank/DDBJ databases">
        <title>Glutamicibacter sp. B1, complete genome.</title>
        <authorList>
            <person name="Long Y.H."/>
            <person name="Fang T."/>
            <person name="Li X.Y."/>
        </authorList>
    </citation>
    <scope>NUCLEOTIDE SEQUENCE [LARGE SCALE GENOMIC DNA]</scope>
    <source>
        <strain evidence="2 3">B1</strain>
    </source>
</reference>
<gene>
    <name evidence="2" type="ORF">QMQ05_09325</name>
</gene>
<evidence type="ECO:0000313" key="2">
    <source>
        <dbReference type="EMBL" id="XAO44577.1"/>
    </source>
</evidence>
<dbReference type="Pfam" id="PF03551">
    <property type="entry name" value="PadR"/>
    <property type="match status" value="1"/>
</dbReference>
<organism evidence="2 3">
    <name type="scientific">Glutamicibacter ectropisis</name>
    <dbReference type="NCBI Taxonomy" id="3046593"/>
    <lineage>
        <taxon>Bacteria</taxon>
        <taxon>Bacillati</taxon>
        <taxon>Actinomycetota</taxon>
        <taxon>Actinomycetes</taxon>
        <taxon>Micrococcales</taxon>
        <taxon>Micrococcaceae</taxon>
        <taxon>Glutamicibacter</taxon>
    </lineage>
</organism>
<dbReference type="InterPro" id="IPR036388">
    <property type="entry name" value="WH-like_DNA-bd_sf"/>
</dbReference>
<accession>A0AAU6W9V1</accession>
<dbReference type="AlphaFoldDB" id="A0AAU6W9V1"/>
<evidence type="ECO:0000259" key="1">
    <source>
        <dbReference type="Pfam" id="PF03551"/>
    </source>
</evidence>
<protein>
    <submittedName>
        <fullName evidence="2">PadR family transcriptional regulator</fullName>
    </submittedName>
</protein>
<dbReference type="InterPro" id="IPR005149">
    <property type="entry name" value="Tscrpt_reg_PadR_N"/>
</dbReference>